<accession>A0A433PDT6</accession>
<organism evidence="1 2">
    <name type="scientific">Jimgerdemannia flammicorona</name>
    <dbReference type="NCBI Taxonomy" id="994334"/>
    <lineage>
        <taxon>Eukaryota</taxon>
        <taxon>Fungi</taxon>
        <taxon>Fungi incertae sedis</taxon>
        <taxon>Mucoromycota</taxon>
        <taxon>Mucoromycotina</taxon>
        <taxon>Endogonomycetes</taxon>
        <taxon>Endogonales</taxon>
        <taxon>Endogonaceae</taxon>
        <taxon>Jimgerdemannia</taxon>
    </lineage>
</organism>
<gene>
    <name evidence="1" type="ORF">BC938DRAFT_476851</name>
</gene>
<protein>
    <submittedName>
        <fullName evidence="1">Uncharacterized protein</fullName>
    </submittedName>
</protein>
<sequence length="176" mass="20341">MLVRRVCRRRPFRSPGQQEGLHRVRERFEPGVVQVLAGECHFKQGVISPYFSFHNQDRIHSEITLSYRRFALTGIYAYNLDGRDFIRKAVEDLDATVISAPVSTPATYRTFDHFVMNLPAIALEFLGICPSFIHTNSTQSLHKLTIRIPCFPEPLHSHSPHSLLTRRRLPWPLPRP</sequence>
<evidence type="ECO:0000313" key="2">
    <source>
        <dbReference type="Proteomes" id="UP000274822"/>
    </source>
</evidence>
<dbReference type="Proteomes" id="UP000274822">
    <property type="component" value="Unassembled WGS sequence"/>
</dbReference>
<reference evidence="1 2" key="1">
    <citation type="journal article" date="2018" name="New Phytol.">
        <title>Phylogenomics of Endogonaceae and evolution of mycorrhizas within Mucoromycota.</title>
        <authorList>
            <person name="Chang Y."/>
            <person name="Desiro A."/>
            <person name="Na H."/>
            <person name="Sandor L."/>
            <person name="Lipzen A."/>
            <person name="Clum A."/>
            <person name="Barry K."/>
            <person name="Grigoriev I.V."/>
            <person name="Martin F.M."/>
            <person name="Stajich J.E."/>
            <person name="Smith M.E."/>
            <person name="Bonito G."/>
            <person name="Spatafora J.W."/>
        </authorList>
    </citation>
    <scope>NUCLEOTIDE SEQUENCE [LARGE SCALE GENOMIC DNA]</scope>
    <source>
        <strain evidence="1 2">AD002</strain>
    </source>
</reference>
<name>A0A433PDT6_9FUNG</name>
<evidence type="ECO:0000313" key="1">
    <source>
        <dbReference type="EMBL" id="RUS15702.1"/>
    </source>
</evidence>
<keyword evidence="2" id="KW-1185">Reference proteome</keyword>
<comment type="caution">
    <text evidence="1">The sequence shown here is derived from an EMBL/GenBank/DDBJ whole genome shotgun (WGS) entry which is preliminary data.</text>
</comment>
<dbReference type="AlphaFoldDB" id="A0A433PDT6"/>
<dbReference type="EMBL" id="RBNJ01025212">
    <property type="protein sequence ID" value="RUS15702.1"/>
    <property type="molecule type" value="Genomic_DNA"/>
</dbReference>
<proteinExistence type="predicted"/>